<dbReference type="Proteomes" id="UP000198824">
    <property type="component" value="Unassembled WGS sequence"/>
</dbReference>
<dbReference type="STRING" id="1166337.SAMN05192580_0553"/>
<feature type="signal peptide" evidence="2">
    <location>
        <begin position="1"/>
        <end position="20"/>
    </location>
</feature>
<dbReference type="EMBL" id="FOZG01000001">
    <property type="protein sequence ID" value="SFR80285.1"/>
    <property type="molecule type" value="Genomic_DNA"/>
</dbReference>
<feature type="region of interest" description="Disordered" evidence="1">
    <location>
        <begin position="20"/>
        <end position="53"/>
    </location>
</feature>
<name>A0A1I6JMT2_9SPHN</name>
<evidence type="ECO:0000256" key="1">
    <source>
        <dbReference type="SAM" id="MobiDB-lite"/>
    </source>
</evidence>
<dbReference type="OrthoDB" id="7584037at2"/>
<dbReference type="RefSeq" id="WP_093310330.1">
    <property type="nucleotide sequence ID" value="NZ_FOZG01000001.1"/>
</dbReference>
<organism evidence="3 4">
    <name type="scientific">Sphingomonas jatrophae</name>
    <dbReference type="NCBI Taxonomy" id="1166337"/>
    <lineage>
        <taxon>Bacteria</taxon>
        <taxon>Pseudomonadati</taxon>
        <taxon>Pseudomonadota</taxon>
        <taxon>Alphaproteobacteria</taxon>
        <taxon>Sphingomonadales</taxon>
        <taxon>Sphingomonadaceae</taxon>
        <taxon>Sphingomonas</taxon>
    </lineage>
</organism>
<protein>
    <submittedName>
        <fullName evidence="3">Uncharacterized protein</fullName>
    </submittedName>
</protein>
<feature type="compositionally biased region" description="Basic and acidic residues" evidence="1">
    <location>
        <begin position="36"/>
        <end position="47"/>
    </location>
</feature>
<accession>A0A1I6JMT2</accession>
<feature type="compositionally biased region" description="Polar residues" evidence="1">
    <location>
        <begin position="20"/>
        <end position="33"/>
    </location>
</feature>
<dbReference type="AlphaFoldDB" id="A0A1I6JMT2"/>
<evidence type="ECO:0000313" key="4">
    <source>
        <dbReference type="Proteomes" id="UP000198824"/>
    </source>
</evidence>
<feature type="chain" id="PRO_5011619224" evidence="2">
    <location>
        <begin position="21"/>
        <end position="147"/>
    </location>
</feature>
<evidence type="ECO:0000313" key="3">
    <source>
        <dbReference type="EMBL" id="SFR80285.1"/>
    </source>
</evidence>
<keyword evidence="2" id="KW-0732">Signal</keyword>
<evidence type="ECO:0000256" key="2">
    <source>
        <dbReference type="SAM" id="SignalP"/>
    </source>
</evidence>
<proteinExistence type="predicted"/>
<gene>
    <name evidence="3" type="ORF">SAMN05192580_0553</name>
</gene>
<sequence>MRLSMIPFAMLAVVSVPALSQTSVPPNGPTSPTRELPYDRGYDKPSARADAVNAAEAPVTADLNTAVNGATVQRDAAAEAQYRADRDAYMVALARHDRAVNRSDARYARQQIAYADAMAAWREQVRACKKGYRRACDAPAPNVADFY</sequence>
<keyword evidence="4" id="KW-1185">Reference proteome</keyword>
<reference evidence="3 4" key="1">
    <citation type="submission" date="2016-10" db="EMBL/GenBank/DDBJ databases">
        <authorList>
            <person name="de Groot N.N."/>
        </authorList>
    </citation>
    <scope>NUCLEOTIDE SEQUENCE [LARGE SCALE GENOMIC DNA]</scope>
    <source>
        <strain evidence="3 4">S5-249</strain>
    </source>
</reference>